<accession>S7N9S4</accession>
<feature type="region of interest" description="Disordered" evidence="1">
    <location>
        <begin position="1"/>
        <end position="129"/>
    </location>
</feature>
<organism evidence="2 3">
    <name type="scientific">Myotis brandtii</name>
    <name type="common">Brandt's bat</name>
    <dbReference type="NCBI Taxonomy" id="109478"/>
    <lineage>
        <taxon>Eukaryota</taxon>
        <taxon>Metazoa</taxon>
        <taxon>Chordata</taxon>
        <taxon>Craniata</taxon>
        <taxon>Vertebrata</taxon>
        <taxon>Euteleostomi</taxon>
        <taxon>Mammalia</taxon>
        <taxon>Eutheria</taxon>
        <taxon>Laurasiatheria</taxon>
        <taxon>Chiroptera</taxon>
        <taxon>Yangochiroptera</taxon>
        <taxon>Vespertilionidae</taxon>
        <taxon>Myotis</taxon>
    </lineage>
</organism>
<name>S7N9S4_MYOBR</name>
<dbReference type="EMBL" id="KE163836">
    <property type="protein sequence ID" value="EPQ14034.1"/>
    <property type="molecule type" value="Genomic_DNA"/>
</dbReference>
<feature type="region of interest" description="Disordered" evidence="1">
    <location>
        <begin position="136"/>
        <end position="155"/>
    </location>
</feature>
<proteinExistence type="predicted"/>
<evidence type="ECO:0000313" key="2">
    <source>
        <dbReference type="EMBL" id="EPQ14034.1"/>
    </source>
</evidence>
<reference evidence="2 3" key="1">
    <citation type="journal article" date="2013" name="Nat. Commun.">
        <title>Genome analysis reveals insights into physiology and longevity of the Brandt's bat Myotis brandtii.</title>
        <authorList>
            <person name="Seim I."/>
            <person name="Fang X."/>
            <person name="Xiong Z."/>
            <person name="Lobanov A.V."/>
            <person name="Huang Z."/>
            <person name="Ma S."/>
            <person name="Feng Y."/>
            <person name="Turanov A.A."/>
            <person name="Zhu Y."/>
            <person name="Lenz T.L."/>
            <person name="Gerashchenko M.V."/>
            <person name="Fan D."/>
            <person name="Hee Yim S."/>
            <person name="Yao X."/>
            <person name="Jordan D."/>
            <person name="Xiong Y."/>
            <person name="Ma Y."/>
            <person name="Lyapunov A.N."/>
            <person name="Chen G."/>
            <person name="Kulakova O.I."/>
            <person name="Sun Y."/>
            <person name="Lee S.G."/>
            <person name="Bronson R.T."/>
            <person name="Moskalev A.A."/>
            <person name="Sunyaev S.R."/>
            <person name="Zhang G."/>
            <person name="Krogh A."/>
            <person name="Wang J."/>
            <person name="Gladyshev V.N."/>
        </authorList>
    </citation>
    <scope>NUCLEOTIDE SEQUENCE [LARGE SCALE GENOMIC DNA]</scope>
</reference>
<evidence type="ECO:0000313" key="3">
    <source>
        <dbReference type="Proteomes" id="UP000052978"/>
    </source>
</evidence>
<feature type="compositionally biased region" description="Polar residues" evidence="1">
    <location>
        <begin position="8"/>
        <end position="19"/>
    </location>
</feature>
<evidence type="ECO:0000256" key="1">
    <source>
        <dbReference type="SAM" id="MobiDB-lite"/>
    </source>
</evidence>
<sequence length="155" mass="16508">MKQEMAVSHSQGSRETAGSQARKRVWEREVRLDKRGLNKWQHLQAAGAQEGGPGWGERSESKGPGRVAEGRATPDVEGPKEKPEEETGLNRPKRLEYRVGAPQNGQLAGETVRDDRPRTETPGRDAAGGLRAAAGCAAGAGRAHRAGVRGVGRAA</sequence>
<keyword evidence="3" id="KW-1185">Reference proteome</keyword>
<feature type="compositionally biased region" description="Basic and acidic residues" evidence="1">
    <location>
        <begin position="111"/>
        <end position="123"/>
    </location>
</feature>
<feature type="compositionally biased region" description="Basic and acidic residues" evidence="1">
    <location>
        <begin position="24"/>
        <end position="36"/>
    </location>
</feature>
<feature type="compositionally biased region" description="Basic and acidic residues" evidence="1">
    <location>
        <begin position="57"/>
        <end position="85"/>
    </location>
</feature>
<gene>
    <name evidence="2" type="ORF">D623_10015044</name>
</gene>
<dbReference type="Proteomes" id="UP000052978">
    <property type="component" value="Unassembled WGS sequence"/>
</dbReference>
<dbReference type="AlphaFoldDB" id="S7N9S4"/>
<protein>
    <submittedName>
        <fullName evidence="2">Uncharacterized protein</fullName>
    </submittedName>
</protein>